<dbReference type="Proteomes" id="UP000003022">
    <property type="component" value="Unassembled WGS sequence"/>
</dbReference>
<comment type="caution">
    <text evidence="2">The sequence shown here is derived from an EMBL/GenBank/DDBJ whole genome shotgun (WGS) entry which is preliminary data.</text>
</comment>
<proteinExistence type="predicted"/>
<dbReference type="STRING" id="996637.SGM_3290"/>
<name>F3NJH6_9ACTN</name>
<evidence type="ECO:0000313" key="2">
    <source>
        <dbReference type="EMBL" id="EGG46237.1"/>
    </source>
</evidence>
<dbReference type="AlphaFoldDB" id="F3NJH6"/>
<keyword evidence="3" id="KW-1185">Reference proteome</keyword>
<sequence>MRCQGRGLVSVCVDDGRVSHRVCSAPRPRLRLRHCLTSRYLVTGRDGTGGRGPGRPSPAPGGV</sequence>
<evidence type="ECO:0000256" key="1">
    <source>
        <dbReference type="SAM" id="MobiDB-lite"/>
    </source>
</evidence>
<evidence type="ECO:0000313" key="3">
    <source>
        <dbReference type="Proteomes" id="UP000003022"/>
    </source>
</evidence>
<protein>
    <submittedName>
        <fullName evidence="2">Uncharacterized protein</fullName>
    </submittedName>
</protein>
<gene>
    <name evidence="2" type="ORF">SGM_3290</name>
</gene>
<accession>F3NJH6</accession>
<reference evidence="2 3" key="1">
    <citation type="journal article" date="2011" name="J. Bacteriol.">
        <title>Draft genome sequence of the marine bacterium Streptomyces griseoaurantiacus M045, which produces novel manumycin-type antibiotics with a pABA core component.</title>
        <authorList>
            <person name="Li F."/>
            <person name="Jiang P."/>
            <person name="Zheng H."/>
            <person name="Wang S."/>
            <person name="Zhao G."/>
            <person name="Qin S."/>
            <person name="Liu Z."/>
        </authorList>
    </citation>
    <scope>NUCLEOTIDE SEQUENCE [LARGE SCALE GENOMIC DNA]</scope>
    <source>
        <strain evidence="2 3">M045</strain>
    </source>
</reference>
<organism evidence="2 3">
    <name type="scientific">Streptomyces griseoaurantiacus M045</name>
    <dbReference type="NCBI Taxonomy" id="996637"/>
    <lineage>
        <taxon>Bacteria</taxon>
        <taxon>Bacillati</taxon>
        <taxon>Actinomycetota</taxon>
        <taxon>Actinomycetes</taxon>
        <taxon>Kitasatosporales</taxon>
        <taxon>Streptomycetaceae</taxon>
        <taxon>Streptomyces</taxon>
        <taxon>Streptomyces aurantiacus group</taxon>
    </lineage>
</organism>
<dbReference type="EMBL" id="AEYX01000037">
    <property type="protein sequence ID" value="EGG46237.1"/>
    <property type="molecule type" value="Genomic_DNA"/>
</dbReference>
<feature type="region of interest" description="Disordered" evidence="1">
    <location>
        <begin position="43"/>
        <end position="63"/>
    </location>
</feature>